<proteinExistence type="inferred from homology"/>
<dbReference type="GO" id="GO:0016616">
    <property type="term" value="F:oxidoreductase activity, acting on the CH-OH group of donors, NAD or NADP as acceptor"/>
    <property type="evidence" value="ECO:0007669"/>
    <property type="project" value="TreeGrafter"/>
</dbReference>
<evidence type="ECO:0000256" key="2">
    <source>
        <dbReference type="ARBA" id="ARBA00023002"/>
    </source>
</evidence>
<dbReference type="AlphaFoldDB" id="A0A7R9C1C8"/>
<keyword evidence="3" id="KW-1133">Transmembrane helix</keyword>
<dbReference type="SUPFAM" id="SSF51735">
    <property type="entry name" value="NAD(P)-binding Rossmann-fold domains"/>
    <property type="match status" value="1"/>
</dbReference>
<keyword evidence="3" id="KW-0472">Membrane</keyword>
<organism evidence="4">
    <name type="scientific">Notodromas monacha</name>
    <dbReference type="NCBI Taxonomy" id="399045"/>
    <lineage>
        <taxon>Eukaryota</taxon>
        <taxon>Metazoa</taxon>
        <taxon>Ecdysozoa</taxon>
        <taxon>Arthropoda</taxon>
        <taxon>Crustacea</taxon>
        <taxon>Oligostraca</taxon>
        <taxon>Ostracoda</taxon>
        <taxon>Podocopa</taxon>
        <taxon>Podocopida</taxon>
        <taxon>Cypridocopina</taxon>
        <taxon>Cypridoidea</taxon>
        <taxon>Cyprididae</taxon>
        <taxon>Notodromas</taxon>
    </lineage>
</organism>
<gene>
    <name evidence="4" type="ORF">NMOB1V02_LOCUS11473</name>
</gene>
<dbReference type="OrthoDB" id="10253736at2759"/>
<keyword evidence="3" id="KW-0812">Transmembrane</keyword>
<dbReference type="PANTHER" id="PTHR24322:SF736">
    <property type="entry name" value="RETINOL DEHYDROGENASE 10"/>
    <property type="match status" value="1"/>
</dbReference>
<dbReference type="InterPro" id="IPR036291">
    <property type="entry name" value="NAD(P)-bd_dom_sf"/>
</dbReference>
<reference evidence="4" key="1">
    <citation type="submission" date="2020-11" db="EMBL/GenBank/DDBJ databases">
        <authorList>
            <person name="Tran Van P."/>
        </authorList>
    </citation>
    <scope>NUCLEOTIDE SEQUENCE</scope>
</reference>
<sequence>ASRSGVKTTCVCPYYVATGMFDGVRSKILPILQPEYVIKEVVNAMLTDQEMIVLPRIGNFLIFLKAAFDGKRSNFSEVEWLHLVVALPAARASTRLLVLGAVSLGTYLWVVTVVRGLRWALRAKRICVWVLSRFLPVKGYDKTHEIMRVDATMTNFKGRDPTESTATKPRVSVTTATTTTATSSPLHHLLDKSTAAAATAKLRCAVVAANNAKLDDRNFLLAPSTMTKEDGVQQFWCKHDHILKGIMQHVTMSVSTPLLLV</sequence>
<name>A0A7R9C1C8_9CRUS</name>
<accession>A0A7R9C1C8</accession>
<protein>
    <submittedName>
        <fullName evidence="4">Uncharacterized protein</fullName>
    </submittedName>
</protein>
<dbReference type="EMBL" id="OA888351">
    <property type="protein sequence ID" value="CAD7283864.1"/>
    <property type="molecule type" value="Genomic_DNA"/>
</dbReference>
<feature type="transmembrane region" description="Helical" evidence="3">
    <location>
        <begin position="96"/>
        <end position="117"/>
    </location>
</feature>
<dbReference type="EMBL" id="CAJPEX010006314">
    <property type="protein sequence ID" value="CAG0924016.1"/>
    <property type="molecule type" value="Genomic_DNA"/>
</dbReference>
<keyword evidence="5" id="KW-1185">Reference proteome</keyword>
<evidence type="ECO:0000256" key="3">
    <source>
        <dbReference type="SAM" id="Phobius"/>
    </source>
</evidence>
<evidence type="ECO:0000313" key="5">
    <source>
        <dbReference type="Proteomes" id="UP000678499"/>
    </source>
</evidence>
<evidence type="ECO:0000313" key="4">
    <source>
        <dbReference type="EMBL" id="CAD7283864.1"/>
    </source>
</evidence>
<feature type="non-terminal residue" evidence="4">
    <location>
        <position position="261"/>
    </location>
</feature>
<dbReference type="Proteomes" id="UP000678499">
    <property type="component" value="Unassembled WGS sequence"/>
</dbReference>
<evidence type="ECO:0000256" key="1">
    <source>
        <dbReference type="ARBA" id="ARBA00006484"/>
    </source>
</evidence>
<dbReference type="PANTHER" id="PTHR24322">
    <property type="entry name" value="PKSB"/>
    <property type="match status" value="1"/>
</dbReference>
<dbReference type="Gene3D" id="3.40.50.720">
    <property type="entry name" value="NAD(P)-binding Rossmann-like Domain"/>
    <property type="match status" value="1"/>
</dbReference>
<comment type="similarity">
    <text evidence="1">Belongs to the short-chain dehydrogenases/reductases (SDR) family.</text>
</comment>
<keyword evidence="2" id="KW-0560">Oxidoreductase</keyword>